<sequence>MPLSVAGIQAITALVSGPFSTPGVEKVGSREVFQGPVLELLGVDGPEQNMVLLDGCVTEVNQYFSV</sequence>
<dbReference type="Proteomes" id="UP001224392">
    <property type="component" value="Unassembled WGS sequence"/>
</dbReference>
<keyword evidence="2" id="KW-1185">Reference proteome</keyword>
<protein>
    <submittedName>
        <fullName evidence="1">Uncharacterized protein</fullName>
    </submittedName>
</protein>
<organism evidence="1 2">
    <name type="scientific">Biformimicrobium ophioploci</name>
    <dbReference type="NCBI Taxonomy" id="3036711"/>
    <lineage>
        <taxon>Bacteria</taxon>
        <taxon>Pseudomonadati</taxon>
        <taxon>Pseudomonadota</taxon>
        <taxon>Gammaproteobacteria</taxon>
        <taxon>Cellvibrionales</taxon>
        <taxon>Microbulbiferaceae</taxon>
        <taxon>Biformimicrobium</taxon>
    </lineage>
</organism>
<dbReference type="EMBL" id="BSYJ01000006">
    <property type="protein sequence ID" value="GMG88378.1"/>
    <property type="molecule type" value="Genomic_DNA"/>
</dbReference>
<gene>
    <name evidence="1" type="ORF">MNKW57_26990</name>
</gene>
<evidence type="ECO:0000313" key="1">
    <source>
        <dbReference type="EMBL" id="GMG88378.1"/>
    </source>
</evidence>
<evidence type="ECO:0000313" key="2">
    <source>
        <dbReference type="Proteomes" id="UP001224392"/>
    </source>
</evidence>
<proteinExistence type="predicted"/>
<name>A0ABQ6M1Z5_9GAMM</name>
<comment type="caution">
    <text evidence="1">The sequence shown here is derived from an EMBL/GenBank/DDBJ whole genome shotgun (WGS) entry which is preliminary data.</text>
</comment>
<accession>A0ABQ6M1Z5</accession>
<reference evidence="1 2" key="1">
    <citation type="submission" date="2023-04" db="EMBL/GenBank/DDBJ databases">
        <title>Marinobulbifer ophiurae gen. nov., sp. Nov., isolate from tissue of brittle star Ophioplocus japonicus.</title>
        <authorList>
            <person name="Kawano K."/>
            <person name="Sawayama S."/>
            <person name="Nakagawa S."/>
        </authorList>
    </citation>
    <scope>NUCLEOTIDE SEQUENCE [LARGE SCALE GENOMIC DNA]</scope>
    <source>
        <strain evidence="1 2">NKW57</strain>
    </source>
</reference>